<evidence type="ECO:0000313" key="4">
    <source>
        <dbReference type="EMBL" id="KZB60986.1"/>
    </source>
</evidence>
<evidence type="ECO:0000259" key="3">
    <source>
        <dbReference type="PROSITE" id="PS51186"/>
    </source>
</evidence>
<dbReference type="CDD" id="cd04301">
    <property type="entry name" value="NAT_SF"/>
    <property type="match status" value="1"/>
</dbReference>
<organism evidence="4 5">
    <name type="scientific">Thalassospira lucentensis</name>
    <dbReference type="NCBI Taxonomy" id="168935"/>
    <lineage>
        <taxon>Bacteria</taxon>
        <taxon>Pseudomonadati</taxon>
        <taxon>Pseudomonadota</taxon>
        <taxon>Alphaproteobacteria</taxon>
        <taxon>Rhodospirillales</taxon>
        <taxon>Thalassospiraceae</taxon>
        <taxon>Thalassospira</taxon>
    </lineage>
</organism>
<dbReference type="Proteomes" id="UP000076335">
    <property type="component" value="Unassembled WGS sequence"/>
</dbReference>
<dbReference type="OrthoDB" id="7205533at2"/>
<dbReference type="SUPFAM" id="SSF55729">
    <property type="entry name" value="Acyl-CoA N-acyltransferases (Nat)"/>
    <property type="match status" value="1"/>
</dbReference>
<keyword evidence="2" id="KW-0012">Acyltransferase</keyword>
<comment type="caution">
    <text evidence="4">The sequence shown here is derived from an EMBL/GenBank/DDBJ whole genome shotgun (WGS) entry which is preliminary data.</text>
</comment>
<feature type="domain" description="N-acetyltransferase" evidence="3">
    <location>
        <begin position="1"/>
        <end position="158"/>
    </location>
</feature>
<dbReference type="RefSeq" id="WP_062953258.1">
    <property type="nucleotide sequence ID" value="NZ_LPVY01000024.1"/>
</dbReference>
<dbReference type="InterPro" id="IPR050680">
    <property type="entry name" value="YpeA/RimI_acetyltransf"/>
</dbReference>
<keyword evidence="1 4" id="KW-0808">Transferase</keyword>
<dbReference type="AlphaFoldDB" id="A0A154L0B4"/>
<dbReference type="EMBL" id="LPVY01000024">
    <property type="protein sequence ID" value="KZB60986.1"/>
    <property type="molecule type" value="Genomic_DNA"/>
</dbReference>
<evidence type="ECO:0000256" key="2">
    <source>
        <dbReference type="ARBA" id="ARBA00023315"/>
    </source>
</evidence>
<proteinExistence type="predicted"/>
<protein>
    <submittedName>
        <fullName evidence="4">GNAT family acetyltransferase</fullName>
    </submittedName>
</protein>
<dbReference type="PROSITE" id="PS51186">
    <property type="entry name" value="GNAT"/>
    <property type="match status" value="1"/>
</dbReference>
<reference evidence="4 5" key="1">
    <citation type="submission" date="2015-12" db="EMBL/GenBank/DDBJ databases">
        <title>Genome sequence of Thalassospira lucentensis MCCC 1A02072.</title>
        <authorList>
            <person name="Lu L."/>
            <person name="Lai Q."/>
            <person name="Shao Z."/>
            <person name="Qian P."/>
        </authorList>
    </citation>
    <scope>NUCLEOTIDE SEQUENCE [LARGE SCALE GENOMIC DNA]</scope>
    <source>
        <strain evidence="4 5">MCCC 1A02072</strain>
    </source>
</reference>
<evidence type="ECO:0000256" key="1">
    <source>
        <dbReference type="ARBA" id="ARBA00022679"/>
    </source>
</evidence>
<dbReference type="GO" id="GO:0016747">
    <property type="term" value="F:acyltransferase activity, transferring groups other than amino-acyl groups"/>
    <property type="evidence" value="ECO:0007669"/>
    <property type="project" value="InterPro"/>
</dbReference>
<evidence type="ECO:0000313" key="5">
    <source>
        <dbReference type="Proteomes" id="UP000076335"/>
    </source>
</evidence>
<name>A0A154L0B4_9PROT</name>
<dbReference type="InterPro" id="IPR000182">
    <property type="entry name" value="GNAT_dom"/>
</dbReference>
<accession>A0A154L0B4</accession>
<dbReference type="PANTHER" id="PTHR43420">
    <property type="entry name" value="ACETYLTRANSFERASE"/>
    <property type="match status" value="1"/>
</dbReference>
<dbReference type="InterPro" id="IPR016181">
    <property type="entry name" value="Acyl_CoA_acyltransferase"/>
</dbReference>
<gene>
    <name evidence="4" type="ORF">AUP42_06775</name>
</gene>
<sequence length="158" mass="17125">MQIRQGTANDLPFIRDLTKRATDSTYFIEGMGDAATATVARYVDMSTGVFENALASDNHSVIVTTQGDDLLGYVIVIHDNPEIDWIMVDPAAHGLGAGKALMIAALDALAERKPHATVRLSVVAHNERAKAFYRKFGFLVTGPIPGRDIPTVEMQRAA</sequence>
<dbReference type="Pfam" id="PF13673">
    <property type="entry name" value="Acetyltransf_10"/>
    <property type="match status" value="1"/>
</dbReference>
<dbReference type="Gene3D" id="3.40.630.30">
    <property type="match status" value="1"/>
</dbReference>